<feature type="signal peptide" evidence="1">
    <location>
        <begin position="1"/>
        <end position="17"/>
    </location>
</feature>
<accession>A0A8I0P0N1</accession>
<dbReference type="OrthoDB" id="9905194at2"/>
<evidence type="ECO:0000313" key="2">
    <source>
        <dbReference type="EMBL" id="MBE1597193.1"/>
    </source>
</evidence>
<proteinExistence type="predicted"/>
<reference evidence="2 3" key="1">
    <citation type="submission" date="2020-10" db="EMBL/GenBank/DDBJ databases">
        <title>Sequencing the genomes of 1000 actinobacteria strains.</title>
        <authorList>
            <person name="Klenk H.-P."/>
        </authorList>
    </citation>
    <scope>NUCLEOTIDE SEQUENCE [LARGE SCALE GENOMIC DNA]</scope>
    <source>
        <strain evidence="2 3">DSM 41803</strain>
    </source>
</reference>
<dbReference type="RefSeq" id="WP_046916600.1">
    <property type="nucleotide sequence ID" value="NZ_JADBGF010000001.1"/>
</dbReference>
<feature type="chain" id="PRO_5038820776" description="Lipoprotein" evidence="1">
    <location>
        <begin position="18"/>
        <end position="114"/>
    </location>
</feature>
<dbReference type="AlphaFoldDB" id="A0A8I0P0N1"/>
<name>A0A8I0P0N1_9ACTN</name>
<sequence length="114" mass="11931">MRHTAAALLAVVCFALAGCSSSGEDEPAKTVTVTASPSLSDAEARQACVDGWLKVMTADGYDPDRGLDARPGVCEGLPGQATMYAEALQARNQANRDELDACTEDPACTVWPMP</sequence>
<keyword evidence="1" id="KW-0732">Signal</keyword>
<evidence type="ECO:0000256" key="1">
    <source>
        <dbReference type="SAM" id="SignalP"/>
    </source>
</evidence>
<protein>
    <recommendedName>
        <fullName evidence="4">Lipoprotein</fullName>
    </recommendedName>
</protein>
<organism evidence="2 3">
    <name type="scientific">Streptomyces stelliscabiei</name>
    <dbReference type="NCBI Taxonomy" id="146820"/>
    <lineage>
        <taxon>Bacteria</taxon>
        <taxon>Bacillati</taxon>
        <taxon>Actinomycetota</taxon>
        <taxon>Actinomycetes</taxon>
        <taxon>Kitasatosporales</taxon>
        <taxon>Streptomycetaceae</taxon>
        <taxon>Streptomyces</taxon>
    </lineage>
</organism>
<evidence type="ECO:0000313" key="3">
    <source>
        <dbReference type="Proteomes" id="UP000629287"/>
    </source>
</evidence>
<dbReference type="EMBL" id="JADBGF010000001">
    <property type="protein sequence ID" value="MBE1597193.1"/>
    <property type="molecule type" value="Genomic_DNA"/>
</dbReference>
<comment type="caution">
    <text evidence="2">The sequence shown here is derived from an EMBL/GenBank/DDBJ whole genome shotgun (WGS) entry which is preliminary data.</text>
</comment>
<keyword evidence="3" id="KW-1185">Reference proteome</keyword>
<dbReference type="Proteomes" id="UP000629287">
    <property type="component" value="Unassembled WGS sequence"/>
</dbReference>
<dbReference type="PROSITE" id="PS51257">
    <property type="entry name" value="PROKAR_LIPOPROTEIN"/>
    <property type="match status" value="1"/>
</dbReference>
<evidence type="ECO:0008006" key="4">
    <source>
        <dbReference type="Google" id="ProtNLM"/>
    </source>
</evidence>
<gene>
    <name evidence="2" type="ORF">H4687_003322</name>
</gene>
<dbReference type="GeneID" id="86827893"/>